<dbReference type="PANTHER" id="PTHR44688:SF16">
    <property type="entry name" value="DNA-BINDING TRANSCRIPTIONAL ACTIVATOR DEVR_DOSR"/>
    <property type="match status" value="1"/>
</dbReference>
<evidence type="ECO:0000256" key="1">
    <source>
        <dbReference type="ARBA" id="ARBA00023015"/>
    </source>
</evidence>
<evidence type="ECO:0000313" key="5">
    <source>
        <dbReference type="EMBL" id="GAA3810636.1"/>
    </source>
</evidence>
<dbReference type="PRINTS" id="PR00038">
    <property type="entry name" value="HTHLUXR"/>
</dbReference>
<name>A0ABP7I669_9ACTN</name>
<keyword evidence="3" id="KW-0804">Transcription</keyword>
<keyword evidence="6" id="KW-1185">Reference proteome</keyword>
<proteinExistence type="predicted"/>
<evidence type="ECO:0000313" key="6">
    <source>
        <dbReference type="Proteomes" id="UP001500888"/>
    </source>
</evidence>
<dbReference type="SMART" id="SM00421">
    <property type="entry name" value="HTH_LUXR"/>
    <property type="match status" value="2"/>
</dbReference>
<dbReference type="InterPro" id="IPR000792">
    <property type="entry name" value="Tscrpt_reg_LuxR_C"/>
</dbReference>
<dbReference type="CDD" id="cd06170">
    <property type="entry name" value="LuxR_C_like"/>
    <property type="match status" value="2"/>
</dbReference>
<keyword evidence="1" id="KW-0805">Transcription regulation</keyword>
<keyword evidence="2" id="KW-0238">DNA-binding</keyword>
<sequence>MDETGHVFHPPDAGGKSVNVLTGLELTVLSLIGCGYSVPEIAKRLKIRPRAVESHKRHLYQKLGVGTQSHAVARAIALGLFDLPRNAGWVARLRPEAGRPELVVVHAAPGTCLQHVVIALLGCGTSFVLTRTRELGGDHWMRWHRGTLTVLLMDPTAHDWTLPARLGAPVIIVRSTPPALTAVMDALRRGARALLWGDELRRDLGTVLPLVAGRYFVMSSAYVGKLPFDPSESGVGDLSWTVKLTPRERDILGSIACGHTIRQTARTLGIASKTVENTQARLFRKLGAKNRSETLTIAYQLGVVQGIVD</sequence>
<feature type="domain" description="HTH luxR-type" evidence="4">
    <location>
        <begin position="237"/>
        <end position="302"/>
    </location>
</feature>
<dbReference type="Proteomes" id="UP001500888">
    <property type="component" value="Unassembled WGS sequence"/>
</dbReference>
<feature type="domain" description="HTH luxR-type" evidence="4">
    <location>
        <begin position="14"/>
        <end position="79"/>
    </location>
</feature>
<evidence type="ECO:0000259" key="4">
    <source>
        <dbReference type="PROSITE" id="PS50043"/>
    </source>
</evidence>
<evidence type="ECO:0000256" key="3">
    <source>
        <dbReference type="ARBA" id="ARBA00023163"/>
    </source>
</evidence>
<evidence type="ECO:0000256" key="2">
    <source>
        <dbReference type="ARBA" id="ARBA00023125"/>
    </source>
</evidence>
<accession>A0ABP7I669</accession>
<organism evidence="5 6">
    <name type="scientific">Sphaerisporangium flaviroseum</name>
    <dbReference type="NCBI Taxonomy" id="509199"/>
    <lineage>
        <taxon>Bacteria</taxon>
        <taxon>Bacillati</taxon>
        <taxon>Actinomycetota</taxon>
        <taxon>Actinomycetes</taxon>
        <taxon>Streptosporangiales</taxon>
        <taxon>Streptosporangiaceae</taxon>
        <taxon>Sphaerisporangium</taxon>
    </lineage>
</organism>
<dbReference type="SUPFAM" id="SSF46894">
    <property type="entry name" value="C-terminal effector domain of the bipartite response regulators"/>
    <property type="match status" value="2"/>
</dbReference>
<dbReference type="InterPro" id="IPR016032">
    <property type="entry name" value="Sig_transdc_resp-reg_C-effctor"/>
</dbReference>
<comment type="caution">
    <text evidence="5">The sequence shown here is derived from an EMBL/GenBank/DDBJ whole genome shotgun (WGS) entry which is preliminary data.</text>
</comment>
<protein>
    <recommendedName>
        <fullName evidence="4">HTH luxR-type domain-containing protein</fullName>
    </recommendedName>
</protein>
<dbReference type="PANTHER" id="PTHR44688">
    <property type="entry name" value="DNA-BINDING TRANSCRIPTIONAL ACTIVATOR DEVR_DOSR"/>
    <property type="match status" value="1"/>
</dbReference>
<dbReference type="EMBL" id="BAAAZR010000008">
    <property type="protein sequence ID" value="GAA3810636.1"/>
    <property type="molecule type" value="Genomic_DNA"/>
</dbReference>
<gene>
    <name evidence="5" type="ORF">GCM10022226_33820</name>
</gene>
<reference evidence="6" key="1">
    <citation type="journal article" date="2019" name="Int. J. Syst. Evol. Microbiol.">
        <title>The Global Catalogue of Microorganisms (GCM) 10K type strain sequencing project: providing services to taxonomists for standard genome sequencing and annotation.</title>
        <authorList>
            <consortium name="The Broad Institute Genomics Platform"/>
            <consortium name="The Broad Institute Genome Sequencing Center for Infectious Disease"/>
            <person name="Wu L."/>
            <person name="Ma J."/>
        </authorList>
    </citation>
    <scope>NUCLEOTIDE SEQUENCE [LARGE SCALE GENOMIC DNA]</scope>
    <source>
        <strain evidence="6">JCM 16908</strain>
    </source>
</reference>
<dbReference type="InterPro" id="IPR036388">
    <property type="entry name" value="WH-like_DNA-bd_sf"/>
</dbReference>
<dbReference type="RefSeq" id="WP_344940170.1">
    <property type="nucleotide sequence ID" value="NZ_BAAAZR010000008.1"/>
</dbReference>
<dbReference type="Pfam" id="PF00196">
    <property type="entry name" value="GerE"/>
    <property type="match status" value="2"/>
</dbReference>
<dbReference type="Gene3D" id="1.10.10.10">
    <property type="entry name" value="Winged helix-like DNA-binding domain superfamily/Winged helix DNA-binding domain"/>
    <property type="match status" value="2"/>
</dbReference>
<dbReference type="PROSITE" id="PS50043">
    <property type="entry name" value="HTH_LUXR_2"/>
    <property type="match status" value="2"/>
</dbReference>